<evidence type="ECO:0000259" key="12">
    <source>
        <dbReference type="PROSITE" id="PS50262"/>
    </source>
</evidence>
<dbReference type="GO" id="GO:0005886">
    <property type="term" value="C:plasma membrane"/>
    <property type="evidence" value="ECO:0007669"/>
    <property type="project" value="UniProtKB-SubCell"/>
</dbReference>
<evidence type="ECO:0000256" key="4">
    <source>
        <dbReference type="ARBA" id="ARBA00022989"/>
    </source>
</evidence>
<evidence type="ECO:0000256" key="6">
    <source>
        <dbReference type="ARBA" id="ARBA00023136"/>
    </source>
</evidence>
<evidence type="ECO:0000256" key="10">
    <source>
        <dbReference type="SAM" id="MobiDB-lite"/>
    </source>
</evidence>
<dbReference type="PANTHER" id="PTHR22752:SF13">
    <property type="entry name" value="5-HYDROXYTRYPTAMINE RECEPTOR 1B"/>
    <property type="match status" value="1"/>
</dbReference>
<keyword evidence="3 9" id="KW-0812">Transmembrane</keyword>
<protein>
    <recommendedName>
        <fullName evidence="12">G-protein coupled receptors family 1 profile domain-containing protein</fullName>
    </recommendedName>
</protein>
<feature type="transmembrane region" description="Helical" evidence="11">
    <location>
        <begin position="382"/>
        <end position="403"/>
    </location>
</feature>
<feature type="transmembrane region" description="Helical" evidence="11">
    <location>
        <begin position="423"/>
        <end position="442"/>
    </location>
</feature>
<feature type="compositionally biased region" description="Polar residues" evidence="10">
    <location>
        <begin position="489"/>
        <end position="531"/>
    </location>
</feature>
<keyword evidence="8 9" id="KW-0807">Transducer</keyword>
<dbReference type="PRINTS" id="PR00237">
    <property type="entry name" value="GPCRRHODOPSN"/>
</dbReference>
<name>A0A803KD26_XENTR</name>
<keyword evidence="6 11" id="KW-0472">Membrane</keyword>
<keyword evidence="7 9" id="KW-0675">Receptor</keyword>
<evidence type="ECO:0000256" key="8">
    <source>
        <dbReference type="ARBA" id="ARBA00023224"/>
    </source>
</evidence>
<evidence type="ECO:0000256" key="7">
    <source>
        <dbReference type="ARBA" id="ARBA00023170"/>
    </source>
</evidence>
<comment type="similarity">
    <text evidence="9">Belongs to the G-protein coupled receptor 1 family.</text>
</comment>
<evidence type="ECO:0000313" key="13">
    <source>
        <dbReference type="Ensembl" id="ENSXETP00000118297"/>
    </source>
</evidence>
<dbReference type="Ensembl" id="ENSXETT00000121879">
    <property type="protein sequence ID" value="ENSXETP00000118297"/>
    <property type="gene ID" value="ENSXETG00000044965"/>
</dbReference>
<dbReference type="CDD" id="cd00637">
    <property type="entry name" value="7tm_classA_rhodopsin-like"/>
    <property type="match status" value="1"/>
</dbReference>
<keyword evidence="5 9" id="KW-0297">G-protein coupled receptor</keyword>
<sequence length="592" mass="66583">MSTHTEFCHNRLIPIGVGCSWIMFQVLFNVTLENYTKNISDASAATTEMVSEPYWSLNITEWNIQQPNTSNATGQNNTNGLCGWYRNLTKLEGPPRGYGESTGLHIIFLEILIIIMTIGAIAGNVLVIVVISATKGFHSMTSVFIINLAVSDCLVGLGVMPFVALSLLYEDWHKIHELCLFVGYMSSVYCTASVLSVAAVSLDRYWAIVDCLRYDRPWTTQRTLYTITWIWIQAILTCCPPLLGWCQIVYVPSKYTCTTDWTTSTSYTIFFMAVSVFIPAAVLIYCHIRTINVARKHAKKIQILESQLQRNSPRKKVSEIEKPTCSQLIYIVNCKFLTDANSFDSQSITSFSPDLLNLKNLKRDIFSDNDFYGKDPCGRFRLILVLVVFICCWMPYMVINLIQAIEKATLQNTTIISSPVITTAYWLTLLNSDLNPLFYALLSKRFQKALQVFLRRICGRDPLTDVPSFHRRRTSSNVTGISQFHCPTDQHNQGENTGTQPSPVVSRHNSQQVNESLPGQLPNSTDPSISSYEKETDNENRSVLLNPNSLPQQFLQVPNYSPSQIRLPSVSGGKSSKLVCGNITIQVSCEEN</sequence>
<evidence type="ECO:0000256" key="11">
    <source>
        <dbReference type="SAM" id="Phobius"/>
    </source>
</evidence>
<feature type="transmembrane region" description="Helical" evidence="11">
    <location>
        <begin position="265"/>
        <end position="286"/>
    </location>
</feature>
<keyword evidence="4 11" id="KW-1133">Transmembrane helix</keyword>
<dbReference type="InterPro" id="IPR000276">
    <property type="entry name" value="GPCR_Rhodpsn"/>
</dbReference>
<dbReference type="InParanoid" id="A0A803KD26"/>
<dbReference type="AlphaFoldDB" id="A0A803KD26"/>
<dbReference type="SMART" id="SM01381">
    <property type="entry name" value="7TM_GPCR_Srsx"/>
    <property type="match status" value="1"/>
</dbReference>
<dbReference type="PROSITE" id="PS00237">
    <property type="entry name" value="G_PROTEIN_RECEP_F1_1"/>
    <property type="match status" value="1"/>
</dbReference>
<evidence type="ECO:0000256" key="1">
    <source>
        <dbReference type="ARBA" id="ARBA00004651"/>
    </source>
</evidence>
<dbReference type="Gene3D" id="1.20.1070.10">
    <property type="entry name" value="Rhodopsin 7-helix transmembrane proteins"/>
    <property type="match status" value="1"/>
</dbReference>
<evidence type="ECO:0000256" key="5">
    <source>
        <dbReference type="ARBA" id="ARBA00023040"/>
    </source>
</evidence>
<feature type="transmembrane region" description="Helical" evidence="11">
    <location>
        <begin position="143"/>
        <end position="169"/>
    </location>
</feature>
<dbReference type="GeneTree" id="ENSGT00940000166602"/>
<feature type="region of interest" description="Disordered" evidence="10">
    <location>
        <begin position="480"/>
        <end position="545"/>
    </location>
</feature>
<reference evidence="13" key="2">
    <citation type="submission" date="2021-03" db="UniProtKB">
        <authorList>
            <consortium name="Ensembl"/>
        </authorList>
    </citation>
    <scope>IDENTIFICATION</scope>
</reference>
<dbReference type="PROSITE" id="PS50262">
    <property type="entry name" value="G_PROTEIN_RECEP_F1_2"/>
    <property type="match status" value="1"/>
</dbReference>
<organism evidence="13">
    <name type="scientific">Xenopus tropicalis</name>
    <name type="common">Western clawed frog</name>
    <name type="synonym">Silurana tropicalis</name>
    <dbReference type="NCBI Taxonomy" id="8364"/>
    <lineage>
        <taxon>Eukaryota</taxon>
        <taxon>Metazoa</taxon>
        <taxon>Chordata</taxon>
        <taxon>Craniata</taxon>
        <taxon>Vertebrata</taxon>
        <taxon>Euteleostomi</taxon>
        <taxon>Amphibia</taxon>
        <taxon>Batrachia</taxon>
        <taxon>Anura</taxon>
        <taxon>Pipoidea</taxon>
        <taxon>Pipidae</taxon>
        <taxon>Xenopodinae</taxon>
        <taxon>Xenopus</taxon>
        <taxon>Silurana</taxon>
    </lineage>
</organism>
<dbReference type="GO" id="GO:0004930">
    <property type="term" value="F:G protein-coupled receptor activity"/>
    <property type="evidence" value="ECO:0007669"/>
    <property type="project" value="UniProtKB-KW"/>
</dbReference>
<dbReference type="PANTHER" id="PTHR22752">
    <property type="entry name" value="G PROTEIN-COUPLED RECEPTOR"/>
    <property type="match status" value="1"/>
</dbReference>
<reference evidence="13" key="1">
    <citation type="journal article" date="2010" name="Science">
        <title>The genome of the Western clawed frog Xenopus tropicalis.</title>
        <authorList>
            <person name="Hellsten U."/>
            <person name="Harland R.M."/>
            <person name="Gilchrist M.J."/>
            <person name="Hendrix D."/>
            <person name="Jurka J."/>
            <person name="Kapitonov V."/>
            <person name="Ovcharenko I."/>
            <person name="Putnam N.H."/>
            <person name="Shu S."/>
            <person name="Taher L."/>
            <person name="Blitz I.L."/>
            <person name="Blumberg B."/>
            <person name="Dichmann D.S."/>
            <person name="Dubchak I."/>
            <person name="Amaya E."/>
            <person name="Detter J.C."/>
            <person name="Fletcher R."/>
            <person name="Gerhard D.S."/>
            <person name="Goodstein D."/>
            <person name="Graves T."/>
            <person name="Grigoriev I.V."/>
            <person name="Grimwood J."/>
            <person name="Kawashima T."/>
            <person name="Lindquist E."/>
            <person name="Lucas S.M."/>
            <person name="Mead P.E."/>
            <person name="Mitros T."/>
            <person name="Ogino H."/>
            <person name="Ohta Y."/>
            <person name="Poliakov A.V."/>
            <person name="Pollet N."/>
            <person name="Robert J."/>
            <person name="Salamov A."/>
            <person name="Sater A.K."/>
            <person name="Schmutz J."/>
            <person name="Terry A."/>
            <person name="Vize P.D."/>
            <person name="Warren W.C."/>
            <person name="Wells D."/>
            <person name="Wills A."/>
            <person name="Wilson R.K."/>
            <person name="Zimmerman L.B."/>
            <person name="Zorn A.M."/>
            <person name="Grainger R."/>
            <person name="Grammer T."/>
            <person name="Khokha M.K."/>
            <person name="Richardson P.M."/>
            <person name="Rokhsar D.S."/>
        </authorList>
    </citation>
    <scope>NUCLEOTIDE SEQUENCE [LARGE SCALE GENOMIC DNA]</scope>
    <source>
        <strain evidence="13">Nigerian</strain>
    </source>
</reference>
<feature type="transmembrane region" description="Helical" evidence="11">
    <location>
        <begin position="106"/>
        <end position="131"/>
    </location>
</feature>
<feature type="domain" description="G-protein coupled receptors family 1 profile" evidence="12">
    <location>
        <begin position="123"/>
        <end position="439"/>
    </location>
</feature>
<feature type="transmembrane region" description="Helical" evidence="11">
    <location>
        <begin position="223"/>
        <end position="245"/>
    </location>
</feature>
<dbReference type="Pfam" id="PF00001">
    <property type="entry name" value="7tm_1"/>
    <property type="match status" value="1"/>
</dbReference>
<feature type="transmembrane region" description="Helical" evidence="11">
    <location>
        <begin position="12"/>
        <end position="32"/>
    </location>
</feature>
<proteinExistence type="inferred from homology"/>
<evidence type="ECO:0000256" key="2">
    <source>
        <dbReference type="ARBA" id="ARBA00022475"/>
    </source>
</evidence>
<dbReference type="SUPFAM" id="SSF81321">
    <property type="entry name" value="Family A G protein-coupled receptor-like"/>
    <property type="match status" value="1"/>
</dbReference>
<dbReference type="InterPro" id="IPR017452">
    <property type="entry name" value="GPCR_Rhodpsn_7TM"/>
</dbReference>
<accession>A0A803KD26</accession>
<comment type="subcellular location">
    <subcellularLocation>
        <location evidence="1">Cell membrane</location>
        <topology evidence="1">Multi-pass membrane protein</topology>
    </subcellularLocation>
</comment>
<keyword evidence="2" id="KW-1003">Cell membrane</keyword>
<feature type="transmembrane region" description="Helical" evidence="11">
    <location>
        <begin position="181"/>
        <end position="202"/>
    </location>
</feature>
<evidence type="ECO:0000256" key="3">
    <source>
        <dbReference type="ARBA" id="ARBA00022692"/>
    </source>
</evidence>
<evidence type="ECO:0000256" key="9">
    <source>
        <dbReference type="RuleBase" id="RU000688"/>
    </source>
</evidence>